<keyword evidence="4" id="KW-0808">Transferase</keyword>
<feature type="region of interest" description="Disordered" evidence="9">
    <location>
        <begin position="429"/>
        <end position="456"/>
    </location>
</feature>
<dbReference type="Gene3D" id="3.40.1280.30">
    <property type="match status" value="1"/>
</dbReference>
<keyword evidence="3" id="KW-0489">Methyltransferase</keyword>
<dbReference type="InterPro" id="IPR038459">
    <property type="entry name" value="MT_TRM10-typ_sf"/>
</dbReference>
<dbReference type="STRING" id="401625.A0A0N7L9M6"/>
<dbReference type="PANTHER" id="PTHR13563">
    <property type="entry name" value="TRNA (GUANINE-9-) METHYLTRANSFERASE"/>
    <property type="match status" value="1"/>
</dbReference>
<dbReference type="Proteomes" id="UP000054845">
    <property type="component" value="Unassembled WGS sequence"/>
</dbReference>
<evidence type="ECO:0000259" key="10">
    <source>
        <dbReference type="PROSITE" id="PS51675"/>
    </source>
</evidence>
<sequence length="456" mass="50335">MAEAGPSNYAARQQVLPDGAVSETDVQAPTDAQAVSESDGMIGAGLNLQELQQPLSKNARKRLLKMERFEAQKAARRARDKEKKKEKQARRREESRSELRSGADVVRQRPPPKIRKPFDAAVCIDLGFDDLMTDKEITSMSSQIGFVYASNKSSASPFRRLVFSGPGPQIASHSDKSSFNESSDAAFSKMQADEESVRSIVPFAESPTGKRMTSAWKWELWKNIERVPRGGLESLIDHERDATNELSPVTAGPTKDVASERRLNKADSADLADADADASLEAEPTIKAFRAQDIIYLTADGSETLTDLEAGKMYVIGGLVDRNRHKNICLDKARALGVRAARLPIDEEHLDHRALNSRKVLTVNQVFDILLGWVETRDWASALDRGVPGRKFAEETKSQKRARLASASSSTDHERGAIMQQLSALENEHEIPAFQNASASEGLDEDELYNSSNVDR</sequence>
<dbReference type="EC" id="2.1.1.221" evidence="1"/>
<feature type="region of interest" description="Disordered" evidence="9">
    <location>
        <begin position="394"/>
        <end position="415"/>
    </location>
</feature>
<dbReference type="GO" id="GO:0005634">
    <property type="term" value="C:nucleus"/>
    <property type="evidence" value="ECO:0007669"/>
    <property type="project" value="TreeGrafter"/>
</dbReference>
<dbReference type="AlphaFoldDB" id="A0A0N7L9M6"/>
<dbReference type="EMBL" id="CCYA01000240">
    <property type="protein sequence ID" value="CEH14210.1"/>
    <property type="molecule type" value="Genomic_DNA"/>
</dbReference>
<dbReference type="PANTHER" id="PTHR13563:SF13">
    <property type="entry name" value="TRNA METHYLTRANSFERASE 10 HOMOLOG A"/>
    <property type="match status" value="1"/>
</dbReference>
<name>A0A0N7L9M6_9BASI</name>
<evidence type="ECO:0000256" key="9">
    <source>
        <dbReference type="SAM" id="MobiDB-lite"/>
    </source>
</evidence>
<dbReference type="CDD" id="cd18089">
    <property type="entry name" value="SPOUT_Trm10-like"/>
    <property type="match status" value="1"/>
</dbReference>
<feature type="compositionally biased region" description="Basic and acidic residues" evidence="9">
    <location>
        <begin position="64"/>
        <end position="101"/>
    </location>
</feature>
<proteinExistence type="predicted"/>
<comment type="catalytic activity">
    <reaction evidence="8">
        <text>guanosine(9) in tRNA + S-adenosyl-L-methionine = N(1)-methylguanosine(9) in tRNA + S-adenosyl-L-homocysteine + H(+)</text>
        <dbReference type="Rhea" id="RHEA:43156"/>
        <dbReference type="Rhea" id="RHEA-COMP:10367"/>
        <dbReference type="Rhea" id="RHEA-COMP:10368"/>
        <dbReference type="ChEBI" id="CHEBI:15378"/>
        <dbReference type="ChEBI" id="CHEBI:57856"/>
        <dbReference type="ChEBI" id="CHEBI:59789"/>
        <dbReference type="ChEBI" id="CHEBI:73542"/>
        <dbReference type="ChEBI" id="CHEBI:74269"/>
        <dbReference type="EC" id="2.1.1.221"/>
    </reaction>
</comment>
<evidence type="ECO:0000256" key="7">
    <source>
        <dbReference type="ARBA" id="ARBA00032166"/>
    </source>
</evidence>
<evidence type="ECO:0000256" key="3">
    <source>
        <dbReference type="ARBA" id="ARBA00022603"/>
    </source>
</evidence>
<evidence type="ECO:0000256" key="1">
    <source>
        <dbReference type="ARBA" id="ARBA00012797"/>
    </source>
</evidence>
<protein>
    <recommendedName>
        <fullName evidence="2">tRNA (guanine(9)-N1)-methyltransferase</fullName>
        <ecNumber evidence="1">2.1.1.221</ecNumber>
    </recommendedName>
    <alternativeName>
        <fullName evidence="7">tRNA methyltransferase 10</fullName>
    </alternativeName>
    <alternativeName>
        <fullName evidence="6">tRNA(m1G9)-methyltransferase</fullName>
    </alternativeName>
</protein>
<keyword evidence="5" id="KW-0949">S-adenosyl-L-methionine</keyword>
<accession>A0A0N7L9M6</accession>
<feature type="region of interest" description="Disordered" evidence="9">
    <location>
        <begin position="1"/>
        <end position="114"/>
    </location>
</feature>
<evidence type="ECO:0000256" key="8">
    <source>
        <dbReference type="ARBA" id="ARBA00048434"/>
    </source>
</evidence>
<evidence type="ECO:0000313" key="11">
    <source>
        <dbReference type="EMBL" id="CEH14210.1"/>
    </source>
</evidence>
<dbReference type="GO" id="GO:0000049">
    <property type="term" value="F:tRNA binding"/>
    <property type="evidence" value="ECO:0007669"/>
    <property type="project" value="TreeGrafter"/>
</dbReference>
<dbReference type="InterPro" id="IPR028564">
    <property type="entry name" value="MT_TRM10-typ"/>
</dbReference>
<dbReference type="InterPro" id="IPR007356">
    <property type="entry name" value="tRNA_m1G_MeTrfase_euk"/>
</dbReference>
<dbReference type="GO" id="GO:0002939">
    <property type="term" value="P:tRNA N1-guanine methylation"/>
    <property type="evidence" value="ECO:0007669"/>
    <property type="project" value="TreeGrafter"/>
</dbReference>
<organism evidence="11 12">
    <name type="scientific">Ceraceosorus bombacis</name>
    <dbReference type="NCBI Taxonomy" id="401625"/>
    <lineage>
        <taxon>Eukaryota</taxon>
        <taxon>Fungi</taxon>
        <taxon>Dikarya</taxon>
        <taxon>Basidiomycota</taxon>
        <taxon>Ustilaginomycotina</taxon>
        <taxon>Exobasidiomycetes</taxon>
        <taxon>Ceraceosorales</taxon>
        <taxon>Ceraceosoraceae</taxon>
        <taxon>Ceraceosorus</taxon>
    </lineage>
</organism>
<evidence type="ECO:0000256" key="5">
    <source>
        <dbReference type="ARBA" id="ARBA00022691"/>
    </source>
</evidence>
<evidence type="ECO:0000256" key="4">
    <source>
        <dbReference type="ARBA" id="ARBA00022679"/>
    </source>
</evidence>
<dbReference type="GO" id="GO:0052905">
    <property type="term" value="F:tRNA (guanosine(9)-N1)-methyltransferase activity"/>
    <property type="evidence" value="ECO:0007669"/>
    <property type="project" value="UniProtKB-EC"/>
</dbReference>
<evidence type="ECO:0000256" key="6">
    <source>
        <dbReference type="ARBA" id="ARBA00031792"/>
    </source>
</evidence>
<keyword evidence="12" id="KW-1185">Reference proteome</keyword>
<feature type="domain" description="SAM-dependent MTase TRM10-type" evidence="10">
    <location>
        <begin position="106"/>
        <end position="394"/>
    </location>
</feature>
<dbReference type="PROSITE" id="PS51675">
    <property type="entry name" value="SAM_MT_TRM10"/>
    <property type="match status" value="1"/>
</dbReference>
<reference evidence="11 12" key="1">
    <citation type="submission" date="2014-09" db="EMBL/GenBank/DDBJ databases">
        <authorList>
            <person name="Magalhaes I.L.F."/>
            <person name="Oliveira U."/>
            <person name="Santos F.R."/>
            <person name="Vidigal T.H.D.A."/>
            <person name="Brescovit A.D."/>
            <person name="Santos A.J."/>
        </authorList>
    </citation>
    <scope>NUCLEOTIDE SEQUENCE [LARGE SCALE GENOMIC DNA]</scope>
</reference>
<dbReference type="OrthoDB" id="278300at2759"/>
<evidence type="ECO:0000313" key="12">
    <source>
        <dbReference type="Proteomes" id="UP000054845"/>
    </source>
</evidence>
<evidence type="ECO:0000256" key="2">
    <source>
        <dbReference type="ARBA" id="ARBA00020451"/>
    </source>
</evidence>